<dbReference type="Pfam" id="PF07690">
    <property type="entry name" value="MFS_1"/>
    <property type="match status" value="1"/>
</dbReference>
<dbReference type="PANTHER" id="PTHR23513:SF6">
    <property type="entry name" value="MAJOR FACILITATOR SUPERFAMILY ASSOCIATED DOMAIN-CONTAINING PROTEIN"/>
    <property type="match status" value="1"/>
</dbReference>
<organism evidence="8 9">
    <name type="scientific">Sphaerisporangium krabiense</name>
    <dbReference type="NCBI Taxonomy" id="763782"/>
    <lineage>
        <taxon>Bacteria</taxon>
        <taxon>Bacillati</taxon>
        <taxon>Actinomycetota</taxon>
        <taxon>Actinomycetes</taxon>
        <taxon>Streptosporangiales</taxon>
        <taxon>Streptosporangiaceae</taxon>
        <taxon>Sphaerisporangium</taxon>
    </lineage>
</organism>
<evidence type="ECO:0000256" key="4">
    <source>
        <dbReference type="ARBA" id="ARBA00022989"/>
    </source>
</evidence>
<dbReference type="CDD" id="cd06173">
    <property type="entry name" value="MFS_MefA_like"/>
    <property type="match status" value="1"/>
</dbReference>
<protein>
    <submittedName>
        <fullName evidence="8">MFS family permease</fullName>
    </submittedName>
</protein>
<evidence type="ECO:0000256" key="1">
    <source>
        <dbReference type="ARBA" id="ARBA00004651"/>
    </source>
</evidence>
<feature type="transmembrane region" description="Helical" evidence="6">
    <location>
        <begin position="16"/>
        <end position="44"/>
    </location>
</feature>
<evidence type="ECO:0000259" key="7">
    <source>
        <dbReference type="PROSITE" id="PS50850"/>
    </source>
</evidence>
<dbReference type="InterPro" id="IPR020846">
    <property type="entry name" value="MFS_dom"/>
</dbReference>
<dbReference type="PANTHER" id="PTHR23513">
    <property type="entry name" value="INTEGRAL MEMBRANE EFFLUX PROTEIN-RELATED"/>
    <property type="match status" value="1"/>
</dbReference>
<dbReference type="GO" id="GO:0005886">
    <property type="term" value="C:plasma membrane"/>
    <property type="evidence" value="ECO:0007669"/>
    <property type="project" value="UniProtKB-SubCell"/>
</dbReference>
<dbReference type="InterPro" id="IPR011701">
    <property type="entry name" value="MFS"/>
</dbReference>
<keyword evidence="4 6" id="KW-1133">Transmembrane helix</keyword>
<dbReference type="GO" id="GO:0022857">
    <property type="term" value="F:transmembrane transporter activity"/>
    <property type="evidence" value="ECO:0007669"/>
    <property type="project" value="InterPro"/>
</dbReference>
<reference evidence="8 9" key="1">
    <citation type="submission" date="2020-08" db="EMBL/GenBank/DDBJ databases">
        <title>Sequencing the genomes of 1000 actinobacteria strains.</title>
        <authorList>
            <person name="Klenk H.-P."/>
        </authorList>
    </citation>
    <scope>NUCLEOTIDE SEQUENCE [LARGE SCALE GENOMIC DNA]</scope>
    <source>
        <strain evidence="8 9">DSM 45790</strain>
    </source>
</reference>
<comment type="caution">
    <text evidence="8">The sequence shown here is derived from an EMBL/GenBank/DDBJ whole genome shotgun (WGS) entry which is preliminary data.</text>
</comment>
<feature type="transmembrane region" description="Helical" evidence="6">
    <location>
        <begin position="111"/>
        <end position="133"/>
    </location>
</feature>
<feature type="transmembrane region" description="Helical" evidence="6">
    <location>
        <begin position="154"/>
        <end position="171"/>
    </location>
</feature>
<feature type="transmembrane region" description="Helical" evidence="6">
    <location>
        <begin position="217"/>
        <end position="239"/>
    </location>
</feature>
<feature type="transmembrane region" description="Helical" evidence="6">
    <location>
        <begin position="177"/>
        <end position="196"/>
    </location>
</feature>
<feature type="transmembrane region" description="Helical" evidence="6">
    <location>
        <begin position="382"/>
        <end position="402"/>
    </location>
</feature>
<evidence type="ECO:0000256" key="6">
    <source>
        <dbReference type="SAM" id="Phobius"/>
    </source>
</evidence>
<comment type="subcellular location">
    <subcellularLocation>
        <location evidence="1">Cell membrane</location>
        <topology evidence="1">Multi-pass membrane protein</topology>
    </subcellularLocation>
</comment>
<feature type="transmembrane region" description="Helical" evidence="6">
    <location>
        <begin position="82"/>
        <end position="105"/>
    </location>
</feature>
<evidence type="ECO:0000313" key="9">
    <source>
        <dbReference type="Proteomes" id="UP000588112"/>
    </source>
</evidence>
<evidence type="ECO:0000256" key="5">
    <source>
        <dbReference type="ARBA" id="ARBA00023136"/>
    </source>
</evidence>
<keyword evidence="9" id="KW-1185">Reference proteome</keyword>
<proteinExistence type="predicted"/>
<dbReference type="InterPro" id="IPR036259">
    <property type="entry name" value="MFS_trans_sf"/>
</dbReference>
<dbReference type="Proteomes" id="UP000588112">
    <property type="component" value="Unassembled WGS sequence"/>
</dbReference>
<feature type="transmembrane region" description="Helical" evidence="6">
    <location>
        <begin position="259"/>
        <end position="280"/>
    </location>
</feature>
<dbReference type="SUPFAM" id="SSF103473">
    <property type="entry name" value="MFS general substrate transporter"/>
    <property type="match status" value="1"/>
</dbReference>
<feature type="transmembrane region" description="Helical" evidence="6">
    <location>
        <begin position="292"/>
        <end position="311"/>
    </location>
</feature>
<feature type="transmembrane region" description="Helical" evidence="6">
    <location>
        <begin position="359"/>
        <end position="376"/>
    </location>
</feature>
<dbReference type="AlphaFoldDB" id="A0A7W9DQR7"/>
<evidence type="ECO:0000313" key="8">
    <source>
        <dbReference type="EMBL" id="MBB5627832.1"/>
    </source>
</evidence>
<accession>A0A7W9DQR7</accession>
<feature type="domain" description="Major facilitator superfamily (MFS) profile" evidence="7">
    <location>
        <begin position="225"/>
        <end position="409"/>
    </location>
</feature>
<feature type="transmembrane region" description="Helical" evidence="6">
    <location>
        <begin position="50"/>
        <end position="70"/>
    </location>
</feature>
<gene>
    <name evidence="8" type="ORF">BJ981_003531</name>
</gene>
<keyword evidence="2" id="KW-1003">Cell membrane</keyword>
<keyword evidence="3 6" id="KW-0812">Transmembrane</keyword>
<dbReference type="Gene3D" id="1.20.1250.20">
    <property type="entry name" value="MFS general substrate transporter like domains"/>
    <property type="match status" value="1"/>
</dbReference>
<evidence type="ECO:0000256" key="2">
    <source>
        <dbReference type="ARBA" id="ARBA00022475"/>
    </source>
</evidence>
<feature type="transmembrane region" description="Helical" evidence="6">
    <location>
        <begin position="317"/>
        <end position="338"/>
    </location>
</feature>
<sequence length="409" mass="41696">MTVTGRPAHRPPARAYALFAGADAISQVGTQVGVVALPLVAVLLLHAGPLQVGLLATAQMAAFLVIGLPAGVWVDRLPRRRVLVVADLVRAVVLLSVPVAAAAGALGMPQLYAVALVGGVCTVFFDVAHMSYLPSIVARDALGRANGTIETIRSAAALAGPGVGGWLVQVITAPMALLADAISFALSAALLGGIPVRGEPPVRTERAGLRRELTEGVRYVAGHPVLRVVAVCGALVMLSNGIWAASQTLYLIDVLGLGPGVYGLVVAAGAVGGVVGGLSASRVMARWGTGRAMWGGAAVALLVAPIAPLAAPGWRIALFPLGLALGGLAGGVFSVAQLTYRQSTCPEHLLGRMNAGMRFLMWSAMPFGGLAGGFVGERYGVTTALWAAALTTGLAHLPVLLARRRVLAL</sequence>
<evidence type="ECO:0000256" key="3">
    <source>
        <dbReference type="ARBA" id="ARBA00022692"/>
    </source>
</evidence>
<dbReference type="PROSITE" id="PS50850">
    <property type="entry name" value="MFS"/>
    <property type="match status" value="1"/>
</dbReference>
<dbReference type="RefSeq" id="WP_184612433.1">
    <property type="nucleotide sequence ID" value="NZ_BOOS01000015.1"/>
</dbReference>
<keyword evidence="5 6" id="KW-0472">Membrane</keyword>
<dbReference type="EMBL" id="JACHBR010000001">
    <property type="protein sequence ID" value="MBB5627832.1"/>
    <property type="molecule type" value="Genomic_DNA"/>
</dbReference>
<name>A0A7W9DQR7_9ACTN</name>